<dbReference type="InterPro" id="IPR045682">
    <property type="entry name" value="DUF6193"/>
</dbReference>
<evidence type="ECO:0000313" key="2">
    <source>
        <dbReference type="Proteomes" id="UP000192726"/>
    </source>
</evidence>
<reference evidence="1 2" key="1">
    <citation type="submission" date="2017-04" db="EMBL/GenBank/DDBJ databases">
        <title>Complete Genome Sequence of Streptomyces gilvosporeus F607, a Capable Producer of Natamycin.</title>
        <authorList>
            <person name="Zong G."/>
            <person name="Zhong C."/>
            <person name="Fu J."/>
            <person name="Qin R."/>
            <person name="Cao G."/>
        </authorList>
    </citation>
    <scope>NUCLEOTIDE SEQUENCE [LARGE SCALE GENOMIC DNA]</scope>
    <source>
        <strain evidence="1 2">F607</strain>
    </source>
</reference>
<gene>
    <name evidence="1" type="ORF">B1H19_25545</name>
</gene>
<protein>
    <submittedName>
        <fullName evidence="1">Uncharacterized protein</fullName>
    </submittedName>
</protein>
<name>A0A1V0TW11_9ACTN</name>
<evidence type="ECO:0000313" key="1">
    <source>
        <dbReference type="EMBL" id="ARF57087.1"/>
    </source>
</evidence>
<organism evidence="1 2">
    <name type="scientific">Streptomyces gilvosporeus</name>
    <dbReference type="NCBI Taxonomy" id="553510"/>
    <lineage>
        <taxon>Bacteria</taxon>
        <taxon>Bacillati</taxon>
        <taxon>Actinomycetota</taxon>
        <taxon>Actinomycetes</taxon>
        <taxon>Kitasatosporales</taxon>
        <taxon>Streptomycetaceae</taxon>
        <taxon>Streptomyces</taxon>
    </lineage>
</organism>
<proteinExistence type="predicted"/>
<dbReference type="AlphaFoldDB" id="A0A1V0TW11"/>
<dbReference type="KEGG" id="sgv:B1H19_25545"/>
<dbReference type="Pfam" id="PF19692">
    <property type="entry name" value="DUF6193"/>
    <property type="match status" value="1"/>
</dbReference>
<dbReference type="Proteomes" id="UP000192726">
    <property type="component" value="Chromosome"/>
</dbReference>
<dbReference type="EMBL" id="CP020569">
    <property type="protein sequence ID" value="ARF57087.1"/>
    <property type="molecule type" value="Genomic_DNA"/>
</dbReference>
<sequence>MKLKELNAHFPFMQYDELAQSYENGDPVATQWGNLLTDEMFSSARGLLRQIHSDDQLRKLFPFFSHGTLRLARDYSDRTAGEIWITPLRSGGYRIESTDSDINREEVESTDQIIDIALSLLGRP</sequence>
<accession>A0A1V0TW11</accession>
<keyword evidence="2" id="KW-1185">Reference proteome</keyword>